<dbReference type="EMBL" id="GISG01219110">
    <property type="protein sequence ID" value="MBA4663013.1"/>
    <property type="molecule type" value="Transcribed_RNA"/>
</dbReference>
<dbReference type="GO" id="GO:0006952">
    <property type="term" value="P:defense response"/>
    <property type="evidence" value="ECO:0007669"/>
    <property type="project" value="UniProtKB-KW"/>
</dbReference>
<reference evidence="10" key="2">
    <citation type="submission" date="2020-07" db="EMBL/GenBank/DDBJ databases">
        <authorList>
            <person name="Vera ALvarez R."/>
            <person name="Arias-Moreno D.M."/>
            <person name="Jimenez-Jacinto V."/>
            <person name="Jimenez-Bremont J.F."/>
            <person name="Swaminathan K."/>
            <person name="Moose S.P."/>
            <person name="Guerrero-Gonzalez M.L."/>
            <person name="Marino-Ramirez L."/>
            <person name="Landsman D."/>
            <person name="Rodriguez-Kessler M."/>
            <person name="Delgado-Sanchez P."/>
        </authorList>
    </citation>
    <scope>NUCLEOTIDE SEQUENCE</scope>
    <source>
        <tissue evidence="10">Cladode</tissue>
    </source>
</reference>
<evidence type="ECO:0000256" key="7">
    <source>
        <dbReference type="ARBA" id="ARBA00023265"/>
    </source>
</evidence>
<feature type="compositionally biased region" description="Basic and acidic residues" evidence="8">
    <location>
        <begin position="109"/>
        <end position="121"/>
    </location>
</feature>
<feature type="transmembrane region" description="Helical" evidence="9">
    <location>
        <begin position="6"/>
        <end position="27"/>
    </location>
</feature>
<evidence type="ECO:0000256" key="9">
    <source>
        <dbReference type="SAM" id="Phobius"/>
    </source>
</evidence>
<comment type="similarity">
    <text evidence="2">Belongs to the MLO family.</text>
</comment>
<dbReference type="PANTHER" id="PTHR31942:SF49">
    <property type="entry name" value="MLO-LIKE PROTEIN 8"/>
    <property type="match status" value="1"/>
</dbReference>
<keyword evidence="5 9" id="KW-1133">Transmembrane helix</keyword>
<keyword evidence="3 9" id="KW-0812">Transmembrane</keyword>
<dbReference type="Pfam" id="PF03094">
    <property type="entry name" value="Mlo"/>
    <property type="match status" value="1"/>
</dbReference>
<feature type="region of interest" description="Disordered" evidence="8">
    <location>
        <begin position="53"/>
        <end position="167"/>
    </location>
</feature>
<evidence type="ECO:0000256" key="2">
    <source>
        <dbReference type="ARBA" id="ARBA00006574"/>
    </source>
</evidence>
<evidence type="ECO:0000313" key="10">
    <source>
        <dbReference type="EMBL" id="MBA4663013.1"/>
    </source>
</evidence>
<keyword evidence="6 9" id="KW-0472">Membrane</keyword>
<sequence>MNCNLGFCRIGALVLCSYSTLPLYALVTQMGSHMKKSIFDEQTSKALHKWHMAVKKKQEEKQDERASKPPPSRTLGGSSKKSSLKRYASGPSLHRFMTMGHLSRTSTYDGHDGSRHEDSEHSTLANLIVRVDQGHNHDDGETEMSMLPIGEETRNGDDIQPVQPNPN</sequence>
<dbReference type="InterPro" id="IPR004326">
    <property type="entry name" value="Mlo"/>
</dbReference>
<feature type="compositionally biased region" description="Basic and acidic residues" evidence="8">
    <location>
        <begin position="56"/>
        <end position="67"/>
    </location>
</feature>
<name>A0A7C9ACN3_OPUST</name>
<dbReference type="PANTHER" id="PTHR31942">
    <property type="entry name" value="MLO-LIKE PROTEIN 1"/>
    <property type="match status" value="1"/>
</dbReference>
<keyword evidence="4" id="KW-0611">Plant defense</keyword>
<reference evidence="10" key="1">
    <citation type="journal article" date="2013" name="J. Plant Res.">
        <title>Effect of fungi and light on seed germination of three Opuntia species from semiarid lands of central Mexico.</title>
        <authorList>
            <person name="Delgado-Sanchez P."/>
            <person name="Jimenez-Bremont J.F."/>
            <person name="Guerrero-Gonzalez Mde L."/>
            <person name="Flores J."/>
        </authorList>
    </citation>
    <scope>NUCLEOTIDE SEQUENCE</scope>
    <source>
        <tissue evidence="10">Cladode</tissue>
    </source>
</reference>
<evidence type="ECO:0000256" key="6">
    <source>
        <dbReference type="ARBA" id="ARBA00023136"/>
    </source>
</evidence>
<evidence type="ECO:0008006" key="11">
    <source>
        <dbReference type="Google" id="ProtNLM"/>
    </source>
</evidence>
<proteinExistence type="inferred from homology"/>
<evidence type="ECO:0000256" key="5">
    <source>
        <dbReference type="ARBA" id="ARBA00022989"/>
    </source>
</evidence>
<evidence type="ECO:0000256" key="1">
    <source>
        <dbReference type="ARBA" id="ARBA00004141"/>
    </source>
</evidence>
<dbReference type="AlphaFoldDB" id="A0A7C9ACN3"/>
<organism evidence="10">
    <name type="scientific">Opuntia streptacantha</name>
    <name type="common">Prickly pear cactus</name>
    <name type="synonym">Opuntia cardona</name>
    <dbReference type="NCBI Taxonomy" id="393608"/>
    <lineage>
        <taxon>Eukaryota</taxon>
        <taxon>Viridiplantae</taxon>
        <taxon>Streptophyta</taxon>
        <taxon>Embryophyta</taxon>
        <taxon>Tracheophyta</taxon>
        <taxon>Spermatophyta</taxon>
        <taxon>Magnoliopsida</taxon>
        <taxon>eudicotyledons</taxon>
        <taxon>Gunneridae</taxon>
        <taxon>Pentapetalae</taxon>
        <taxon>Caryophyllales</taxon>
        <taxon>Cactineae</taxon>
        <taxon>Cactaceae</taxon>
        <taxon>Opuntioideae</taxon>
        <taxon>Opuntia</taxon>
    </lineage>
</organism>
<dbReference type="GO" id="GO:0016020">
    <property type="term" value="C:membrane"/>
    <property type="evidence" value="ECO:0007669"/>
    <property type="project" value="UniProtKB-SubCell"/>
</dbReference>
<comment type="subcellular location">
    <subcellularLocation>
        <location evidence="1">Membrane</location>
        <topology evidence="1">Multi-pass membrane protein</topology>
    </subcellularLocation>
</comment>
<evidence type="ECO:0000256" key="8">
    <source>
        <dbReference type="SAM" id="MobiDB-lite"/>
    </source>
</evidence>
<keyword evidence="7" id="KW-0568">Pathogenesis-related protein</keyword>
<evidence type="ECO:0000256" key="4">
    <source>
        <dbReference type="ARBA" id="ARBA00022821"/>
    </source>
</evidence>
<protein>
    <recommendedName>
        <fullName evidence="11">MLO-like protein</fullName>
    </recommendedName>
</protein>
<evidence type="ECO:0000256" key="3">
    <source>
        <dbReference type="ARBA" id="ARBA00022692"/>
    </source>
</evidence>
<accession>A0A7C9ACN3</accession>